<dbReference type="Proteomes" id="UP000707356">
    <property type="component" value="Unassembled WGS sequence"/>
</dbReference>
<reference evidence="1" key="2">
    <citation type="journal article" date="2022" name="Microbiol. Resour. Announc.">
        <title>Metagenome Sequencing to Explore Phylogenomics of Terrestrial Cyanobacteria.</title>
        <authorList>
            <person name="Ward R.D."/>
            <person name="Stajich J.E."/>
            <person name="Johansen J.R."/>
            <person name="Huntemann M."/>
            <person name="Clum A."/>
            <person name="Foster B."/>
            <person name="Foster B."/>
            <person name="Roux S."/>
            <person name="Palaniappan K."/>
            <person name="Varghese N."/>
            <person name="Mukherjee S."/>
            <person name="Reddy T.B.K."/>
            <person name="Daum C."/>
            <person name="Copeland A."/>
            <person name="Chen I.A."/>
            <person name="Ivanova N.N."/>
            <person name="Kyrpides N.C."/>
            <person name="Shapiro N."/>
            <person name="Eloe-Fadrosh E.A."/>
            <person name="Pietrasiak N."/>
        </authorList>
    </citation>
    <scope>NUCLEOTIDE SEQUENCE</scope>
    <source>
        <strain evidence="1">GSE-TBD4-15B</strain>
    </source>
</reference>
<protein>
    <submittedName>
        <fullName evidence="1">Uncharacterized protein</fullName>
    </submittedName>
</protein>
<proteinExistence type="predicted"/>
<dbReference type="AlphaFoldDB" id="A0A951P7N4"/>
<sequence length="94" mass="10578">MLSPSEPQASNSEPTPIFSQKLVDCCHIRLPDTPKPTSAIHYEGRYYAFVKFFPSVETARQKAALMTRRGNLVLLTRIPKGLVLWVHEADAQPL</sequence>
<organism evidence="1 2">
    <name type="scientific">Pegethrix bostrychoides GSE-TBD4-15B</name>
    <dbReference type="NCBI Taxonomy" id="2839662"/>
    <lineage>
        <taxon>Bacteria</taxon>
        <taxon>Bacillati</taxon>
        <taxon>Cyanobacteriota</taxon>
        <taxon>Cyanophyceae</taxon>
        <taxon>Oculatellales</taxon>
        <taxon>Oculatellaceae</taxon>
        <taxon>Pegethrix</taxon>
    </lineage>
</organism>
<name>A0A951P7N4_9CYAN</name>
<dbReference type="EMBL" id="JAHHHV010000002">
    <property type="protein sequence ID" value="MBW4463880.1"/>
    <property type="molecule type" value="Genomic_DNA"/>
</dbReference>
<evidence type="ECO:0000313" key="2">
    <source>
        <dbReference type="Proteomes" id="UP000707356"/>
    </source>
</evidence>
<evidence type="ECO:0000313" key="1">
    <source>
        <dbReference type="EMBL" id="MBW4463880.1"/>
    </source>
</evidence>
<comment type="caution">
    <text evidence="1">The sequence shown here is derived from an EMBL/GenBank/DDBJ whole genome shotgun (WGS) entry which is preliminary data.</text>
</comment>
<reference evidence="1" key="1">
    <citation type="submission" date="2021-05" db="EMBL/GenBank/DDBJ databases">
        <authorList>
            <person name="Pietrasiak N."/>
            <person name="Ward R."/>
            <person name="Stajich J.E."/>
            <person name="Kurbessoian T."/>
        </authorList>
    </citation>
    <scope>NUCLEOTIDE SEQUENCE</scope>
    <source>
        <strain evidence="1">GSE-TBD4-15B</strain>
    </source>
</reference>
<accession>A0A951P7N4</accession>
<gene>
    <name evidence="1" type="ORF">KME07_00360</name>
</gene>